<evidence type="ECO:0000256" key="1">
    <source>
        <dbReference type="ARBA" id="ARBA00022679"/>
    </source>
</evidence>
<dbReference type="SUPFAM" id="SSF54211">
    <property type="entry name" value="Ribosomal protein S5 domain 2-like"/>
    <property type="match status" value="1"/>
</dbReference>
<dbReference type="PANTHER" id="PTHR32463">
    <property type="entry name" value="L-FUCOSE KINASE"/>
    <property type="match status" value="1"/>
</dbReference>
<dbReference type="GO" id="GO:0050201">
    <property type="term" value="F:fucokinase activity"/>
    <property type="evidence" value="ECO:0007669"/>
    <property type="project" value="TreeGrafter"/>
</dbReference>
<dbReference type="GO" id="GO:0005524">
    <property type="term" value="F:ATP binding"/>
    <property type="evidence" value="ECO:0007669"/>
    <property type="project" value="UniProtKB-KW"/>
</dbReference>
<protein>
    <recommendedName>
        <fullName evidence="5">GHMP kinase N-terminal domain-containing protein</fullName>
    </recommendedName>
</protein>
<accession>A0A382UQV1</accession>
<reference evidence="6" key="1">
    <citation type="submission" date="2018-05" db="EMBL/GenBank/DDBJ databases">
        <authorList>
            <person name="Lanie J.A."/>
            <person name="Ng W.-L."/>
            <person name="Kazmierczak K.M."/>
            <person name="Andrzejewski T.M."/>
            <person name="Davidsen T.M."/>
            <person name="Wayne K.J."/>
            <person name="Tettelin H."/>
            <person name="Glass J.I."/>
            <person name="Rusch D."/>
            <person name="Podicherti R."/>
            <person name="Tsui H.-C.T."/>
            <person name="Winkler M.E."/>
        </authorList>
    </citation>
    <scope>NUCLEOTIDE SEQUENCE</scope>
</reference>
<feature type="domain" description="GHMP kinase N-terminal" evidence="5">
    <location>
        <begin position="79"/>
        <end position="157"/>
    </location>
</feature>
<dbReference type="EMBL" id="UINC01146106">
    <property type="protein sequence ID" value="SVD36643.1"/>
    <property type="molecule type" value="Genomic_DNA"/>
</dbReference>
<sequence>MIITRTPYRVSFFGGGTDYPVWFNNHGGAVLTTAISHYCYISGRILPPFFNHKHRIVWSEIEQIDEFTEINHPAVREALRWMDIKYGIEIHHHGDLPARSGLGSSSSFAVGLLNMLYVLEDKEITKEGLAEAAIHLEQTLLRESVGVQDQIATAYGGFNKIEINQDGSFDVIPIKIGSKRQEELQTKILMFYTGVSRTASDIAKEKIKALPKKSIELHEMRSLVDDAIEILSSKQNLDDFGRLLNETWYLKRGISKKISPDYVDEIYNKA</sequence>
<dbReference type="GO" id="GO:0042352">
    <property type="term" value="P:GDP-L-fucose salvage"/>
    <property type="evidence" value="ECO:0007669"/>
    <property type="project" value="TreeGrafter"/>
</dbReference>
<evidence type="ECO:0000259" key="5">
    <source>
        <dbReference type="Pfam" id="PF00288"/>
    </source>
</evidence>
<name>A0A382UQV1_9ZZZZ</name>
<dbReference type="PANTHER" id="PTHR32463:SF0">
    <property type="entry name" value="L-FUCOSE KINASE"/>
    <property type="match status" value="1"/>
</dbReference>
<dbReference type="InterPro" id="IPR036554">
    <property type="entry name" value="GHMP_kinase_C_sf"/>
</dbReference>
<dbReference type="InterPro" id="IPR020568">
    <property type="entry name" value="Ribosomal_Su5_D2-typ_SF"/>
</dbReference>
<dbReference type="InterPro" id="IPR001174">
    <property type="entry name" value="HddA/FKP"/>
</dbReference>
<keyword evidence="4" id="KW-0067">ATP-binding</keyword>
<evidence type="ECO:0000256" key="2">
    <source>
        <dbReference type="ARBA" id="ARBA00022741"/>
    </source>
</evidence>
<dbReference type="SUPFAM" id="SSF55060">
    <property type="entry name" value="GHMP Kinase, C-terminal domain"/>
    <property type="match status" value="1"/>
</dbReference>
<dbReference type="InterPro" id="IPR006204">
    <property type="entry name" value="GHMP_kinase_N_dom"/>
</dbReference>
<keyword evidence="3" id="KW-0418">Kinase</keyword>
<dbReference type="AlphaFoldDB" id="A0A382UQV1"/>
<dbReference type="InterPro" id="IPR052203">
    <property type="entry name" value="GHMP_Kinase-Related"/>
</dbReference>
<dbReference type="Pfam" id="PF00288">
    <property type="entry name" value="GHMP_kinases_N"/>
    <property type="match status" value="1"/>
</dbReference>
<evidence type="ECO:0000313" key="6">
    <source>
        <dbReference type="EMBL" id="SVD36643.1"/>
    </source>
</evidence>
<feature type="non-terminal residue" evidence="6">
    <location>
        <position position="270"/>
    </location>
</feature>
<keyword evidence="2" id="KW-0547">Nucleotide-binding</keyword>
<dbReference type="PRINTS" id="PR00960">
    <property type="entry name" value="LMBPPROTEIN"/>
</dbReference>
<evidence type="ECO:0000256" key="4">
    <source>
        <dbReference type="ARBA" id="ARBA00022840"/>
    </source>
</evidence>
<evidence type="ECO:0000256" key="3">
    <source>
        <dbReference type="ARBA" id="ARBA00022777"/>
    </source>
</evidence>
<gene>
    <name evidence="6" type="ORF">METZ01_LOCUS389497</name>
</gene>
<proteinExistence type="predicted"/>
<dbReference type="Gene3D" id="3.30.230.120">
    <property type="match status" value="1"/>
</dbReference>
<keyword evidence="1" id="KW-0808">Transferase</keyword>
<organism evidence="6">
    <name type="scientific">marine metagenome</name>
    <dbReference type="NCBI Taxonomy" id="408172"/>
    <lineage>
        <taxon>unclassified sequences</taxon>
        <taxon>metagenomes</taxon>
        <taxon>ecological metagenomes</taxon>
    </lineage>
</organism>